<keyword evidence="3" id="KW-0560">Oxidoreductase</keyword>
<name>A0A1X7A5S9_9RHOB</name>
<dbReference type="PANTHER" id="PTHR43377:SF1">
    <property type="entry name" value="BILIVERDIN REDUCTASE A"/>
    <property type="match status" value="1"/>
</dbReference>
<protein>
    <submittedName>
        <fullName evidence="3">4-carboxy-2-hydroxymuconate-6-semialdehyde dehydrogenase</fullName>
        <ecNumber evidence="3">1.1.1.312</ecNumber>
    </submittedName>
</protein>
<dbReference type="InterPro" id="IPR045560">
    <property type="entry name" value="LigC_C"/>
</dbReference>
<dbReference type="Proteomes" id="UP000193570">
    <property type="component" value="Unassembled WGS sequence"/>
</dbReference>
<dbReference type="EMBL" id="FWFK01000008">
    <property type="protein sequence ID" value="SLN71049.1"/>
    <property type="molecule type" value="Genomic_DNA"/>
</dbReference>
<dbReference type="Gene3D" id="3.30.360.10">
    <property type="entry name" value="Dihydrodipicolinate Reductase, domain 2"/>
    <property type="match status" value="1"/>
</dbReference>
<dbReference type="InterPro" id="IPR036291">
    <property type="entry name" value="NAD(P)-bd_dom_sf"/>
</dbReference>
<gene>
    <name evidence="3" type="primary">ligC</name>
    <name evidence="3" type="ORF">ROJ8625_03697</name>
</gene>
<evidence type="ECO:0000259" key="1">
    <source>
        <dbReference type="Pfam" id="PF01408"/>
    </source>
</evidence>
<dbReference type="Gene3D" id="3.40.50.720">
    <property type="entry name" value="NAD(P)-binding Rossmann-like Domain"/>
    <property type="match status" value="1"/>
</dbReference>
<dbReference type="SUPFAM" id="SSF55347">
    <property type="entry name" value="Glyceraldehyde-3-phosphate dehydrogenase-like, C-terminal domain"/>
    <property type="match status" value="1"/>
</dbReference>
<sequence>MGEGAIAEIHMEALASTCAQVTHLVPGETETGARFASKHQISSICNLDELLASDVDGVIVATPSDLHATHAQALANRGIPSLVEIPMATRLEDAEALAILHAPLMIAHTRRFSPAHRAMKARIESGETLQHLVAQTYFMRRENRNMMGKPRTWVDSLIWHHAVHSVDLFLWLTGDTTPDIAALAGPPHPEMGCVMDLAVVLRSRAGTLMTLACSFNNDGPFGGFYRYVCEGGTWHVFRDELTDAGGASVATEGAGGFVSQDQTFLDGIAGHSEFEPTPTTALPAMQIVEKIARITDALF</sequence>
<accession>A0A1X7A5S9</accession>
<dbReference type="OrthoDB" id="9815825at2"/>
<keyword evidence="4" id="KW-1185">Reference proteome</keyword>
<dbReference type="GO" id="GO:0000166">
    <property type="term" value="F:nucleotide binding"/>
    <property type="evidence" value="ECO:0007669"/>
    <property type="project" value="InterPro"/>
</dbReference>
<dbReference type="AlphaFoldDB" id="A0A1X7A5S9"/>
<evidence type="ECO:0000313" key="4">
    <source>
        <dbReference type="Proteomes" id="UP000193570"/>
    </source>
</evidence>
<evidence type="ECO:0000313" key="3">
    <source>
        <dbReference type="EMBL" id="SLN71049.1"/>
    </source>
</evidence>
<dbReference type="PANTHER" id="PTHR43377">
    <property type="entry name" value="BILIVERDIN REDUCTASE A"/>
    <property type="match status" value="1"/>
</dbReference>
<dbReference type="InterPro" id="IPR051450">
    <property type="entry name" value="Gfo/Idh/MocA_Oxidoreductases"/>
</dbReference>
<organism evidence="3 4">
    <name type="scientific">Roseivivax jejudonensis</name>
    <dbReference type="NCBI Taxonomy" id="1529041"/>
    <lineage>
        <taxon>Bacteria</taxon>
        <taxon>Pseudomonadati</taxon>
        <taxon>Pseudomonadota</taxon>
        <taxon>Alphaproteobacteria</taxon>
        <taxon>Rhodobacterales</taxon>
        <taxon>Roseobacteraceae</taxon>
        <taxon>Roseivivax</taxon>
    </lineage>
</organism>
<dbReference type="Pfam" id="PF19858">
    <property type="entry name" value="OxRdtase_C"/>
    <property type="match status" value="1"/>
</dbReference>
<feature type="domain" description="Gfo/Idh/MocA-like oxidoreductase N-terminal" evidence="1">
    <location>
        <begin position="2"/>
        <end position="98"/>
    </location>
</feature>
<evidence type="ECO:0000259" key="2">
    <source>
        <dbReference type="Pfam" id="PF19858"/>
    </source>
</evidence>
<dbReference type="InterPro" id="IPR000683">
    <property type="entry name" value="Gfo/Idh/MocA-like_OxRdtase_N"/>
</dbReference>
<dbReference type="SUPFAM" id="SSF51735">
    <property type="entry name" value="NAD(P)-binding Rossmann-fold domains"/>
    <property type="match status" value="1"/>
</dbReference>
<reference evidence="3 4" key="1">
    <citation type="submission" date="2017-03" db="EMBL/GenBank/DDBJ databases">
        <authorList>
            <person name="Afonso C.L."/>
            <person name="Miller P.J."/>
            <person name="Scott M.A."/>
            <person name="Spackman E."/>
            <person name="Goraichik I."/>
            <person name="Dimitrov K.M."/>
            <person name="Suarez D.L."/>
            <person name="Swayne D.E."/>
        </authorList>
    </citation>
    <scope>NUCLEOTIDE SEQUENCE [LARGE SCALE GENOMIC DNA]</scope>
    <source>
        <strain evidence="3 4">CECT 8625</strain>
    </source>
</reference>
<dbReference type="Pfam" id="PF01408">
    <property type="entry name" value="GFO_IDH_MocA"/>
    <property type="match status" value="1"/>
</dbReference>
<dbReference type="EC" id="1.1.1.312" evidence="3"/>
<proteinExistence type="predicted"/>
<dbReference type="GO" id="GO:0050606">
    <property type="term" value="F:4-carboxy-2-hydroxymuconate semialdehyde hemiacetal dehydrogenase activity"/>
    <property type="evidence" value="ECO:0007669"/>
    <property type="project" value="UniProtKB-EC"/>
</dbReference>
<dbReference type="RefSeq" id="WP_159456802.1">
    <property type="nucleotide sequence ID" value="NZ_FWFK01000008.1"/>
</dbReference>
<feature type="domain" description="4-carboxy-2-hydroxymuconate-6-semialdehyde dehydrogenase-like C-terminal" evidence="2">
    <location>
        <begin position="114"/>
        <end position="248"/>
    </location>
</feature>